<dbReference type="GO" id="GO:0005886">
    <property type="term" value="C:plasma membrane"/>
    <property type="evidence" value="ECO:0007669"/>
    <property type="project" value="UniProtKB-SubCell"/>
</dbReference>
<gene>
    <name evidence="11" type="ORF">BRX40_18920</name>
    <name evidence="12" type="ORF">CA257_20665</name>
</gene>
<sequence>MKFPHFFIERPIFAAVLSILIVIVGAIAYPSLPIAQYPNIAPPTVVVTATYPGASAETLAETVAAPIEQAINGVDNMMYMTSSSTGNGQTQITIAFKQGTNVDQAQVLVQNRVQQAEPRLPEDVRRLGITVNKNSPDFLMVVFFTSPDNSLDIQYISNYVTLQVQDRIARIPGVGQALAFGGRDYNMRLWIDPGLAAARDMTIDEVVNAVRGQNVQVAAGSVGQPPYGNASPAFELGVQAKGRLTTPDEFGSIVIKRDAEGKLTHLRDVARIELGAQDYSFNGYLNDKRAVGVGVFQLPGSNALATAEAVKAELETLSKQFPQGMKYSIDYNPTEYIDESITAVEHTLIEALVLVVLVVIIFLQSWRAAIIPIIAIPVSLVGAFAVLLIFGYSLNTLSLFGLVLAIGIVVDDAIVVVENVERLMEEKGLSPREAAHETMDEVSGAIIAISLVLVGVFIPTMFIPGISGAFYQQFAITIASATIISAFVSLTLSPALCALVLKHKGHHSEIPEGWRGLPARAGLKFNQGFNWLSEKYGQLTSKLVRMLMVVGVVYVALILVAGWRFTSTPSGFIPPQDQGYLIGVVSLPPGSSLQRTDAVVREAIAAANKVPGMLYSVGFAGLDGASFSTAPNAGVIFLGFKPHADRKETQEEIQGALYGAFSGIKGGTLFIVPPPPVPGIGNGGGFKMMVQDRSGQGYHALAGAAMGMMMGANQQESVTNTFTQFNTGTPRLTADVDRERAERMGVPVQNIFSTLGSYLGSAYVNDFNYLGRTFRVTAQADAPYRDDASDIQMLKTRSAAGEMVPMSSVMTLKNDSGPYRVVRYNLYPAAELIGDTKPGYSTGQTLDSMEALAAQTLPRGMGFEWTELALEQRQAGNTGLIAFGLAVVFVFLLLAALYESVVLPLAVILIVPMCLLAAILGVNLMGMDNNILTQIGLIVLIGLAAKNAILIVEFARQNEEEGMDMWEAAKHAAHQRMRPIVMTSIAFILGVLPLVIASGAAAELRQALGVAVFFGMIGVTIFGLLFTPAFYVICRKLGDWASSTAARLRRKPTHDPKDPVVEPAE</sequence>
<reference evidence="12 14" key="3">
    <citation type="submission" date="2018-07" db="EMBL/GenBank/DDBJ databases">
        <title>Genomic and Epidemiologic Investigation of an Indolent Hospital Outbreak.</title>
        <authorList>
            <person name="Johnson R.C."/>
            <person name="Deming C."/>
            <person name="Conlan S."/>
            <person name="Zellmer C.J."/>
            <person name="Michelin A.V."/>
            <person name="Lee-Lin S."/>
            <person name="Thomas P.J."/>
            <person name="Park M."/>
            <person name="Weingarten R.A."/>
            <person name="Less J."/>
            <person name="Dekker J.P."/>
            <person name="Frank K.M."/>
            <person name="Musser K.A."/>
            <person name="Mcquiston J.R."/>
            <person name="Henderson D.K."/>
            <person name="Lau A.F."/>
            <person name="Palmore T.N."/>
            <person name="Segre J.A."/>
        </authorList>
    </citation>
    <scope>NUCLEOTIDE SEQUENCE [LARGE SCALE GENOMIC DNA]</scope>
    <source>
        <strain evidence="12 14">SK-NIH.Env10_0317</strain>
    </source>
</reference>
<evidence type="ECO:0000256" key="2">
    <source>
        <dbReference type="ARBA" id="ARBA00010942"/>
    </source>
</evidence>
<dbReference type="Gene3D" id="3.30.70.1430">
    <property type="entry name" value="Multidrug efflux transporter AcrB pore domain"/>
    <property type="match status" value="2"/>
</dbReference>
<feature type="transmembrane region" description="Helical" evidence="9">
    <location>
        <begin position="543"/>
        <end position="565"/>
    </location>
</feature>
<dbReference type="Gene3D" id="3.30.70.1440">
    <property type="entry name" value="Multidrug efflux transporter AcrB pore domain"/>
    <property type="match status" value="1"/>
</dbReference>
<evidence type="ECO:0000313" key="12">
    <source>
        <dbReference type="EMBL" id="RSU99201.1"/>
    </source>
</evidence>
<dbReference type="STRING" id="93064.BRX40_18920"/>
<comment type="subcellular location">
    <subcellularLocation>
        <location evidence="1 9">Cell inner membrane</location>
        <topology evidence="1 9">Multi-pass membrane protein</topology>
    </subcellularLocation>
</comment>
<evidence type="ECO:0000259" key="10">
    <source>
        <dbReference type="PROSITE" id="PS50156"/>
    </source>
</evidence>
<dbReference type="NCBIfam" id="TIGR00915">
    <property type="entry name" value="2A0602"/>
    <property type="match status" value="1"/>
</dbReference>
<evidence type="ECO:0000256" key="7">
    <source>
        <dbReference type="ARBA" id="ARBA00022989"/>
    </source>
</evidence>
<evidence type="ECO:0000313" key="14">
    <source>
        <dbReference type="Proteomes" id="UP000286681"/>
    </source>
</evidence>
<feature type="transmembrane region" description="Helical" evidence="9">
    <location>
        <begin position="442"/>
        <end position="462"/>
    </location>
</feature>
<dbReference type="Proteomes" id="UP000286681">
    <property type="component" value="Unassembled WGS sequence"/>
</dbReference>
<name>A0A1L6JE48_9SPHN</name>
<dbReference type="Gene3D" id="1.20.1640.10">
    <property type="entry name" value="Multidrug efflux transporter AcrB transmembrane domain"/>
    <property type="match status" value="2"/>
</dbReference>
<feature type="transmembrane region" description="Helical" evidence="9">
    <location>
        <begin position="905"/>
        <end position="925"/>
    </location>
</feature>
<dbReference type="GeneID" id="44134635"/>
<dbReference type="Pfam" id="PF00873">
    <property type="entry name" value="ACR_tran"/>
    <property type="match status" value="1"/>
</dbReference>
<feature type="transmembrane region" description="Helical" evidence="9">
    <location>
        <begin position="1008"/>
        <end position="1033"/>
    </location>
</feature>
<feature type="transmembrane region" description="Helical" evidence="9">
    <location>
        <begin position="399"/>
        <end position="421"/>
    </location>
</feature>
<feature type="domain" description="SSD" evidence="10">
    <location>
        <begin position="369"/>
        <end position="499"/>
    </location>
</feature>
<dbReference type="FunFam" id="1.20.1640.10:FF:000001">
    <property type="entry name" value="Efflux pump membrane transporter"/>
    <property type="match status" value="1"/>
</dbReference>
<evidence type="ECO:0000256" key="3">
    <source>
        <dbReference type="ARBA" id="ARBA00022448"/>
    </source>
</evidence>
<dbReference type="InterPro" id="IPR004764">
    <property type="entry name" value="MdtF-like"/>
</dbReference>
<reference evidence="11" key="1">
    <citation type="submission" date="2016-12" db="EMBL/GenBank/DDBJ databases">
        <title>Whole genome sequencing of Sphingomonas koreensis.</title>
        <authorList>
            <person name="Conlan S."/>
            <person name="Thomas P.J."/>
            <person name="Mullikin J."/>
            <person name="Palmore T.N."/>
            <person name="Frank K.M."/>
            <person name="Segre J.A."/>
        </authorList>
    </citation>
    <scope>NUCLEOTIDE SEQUENCE</scope>
    <source>
        <strain evidence="11">ABOJV</strain>
    </source>
</reference>
<organism evidence="11 13">
    <name type="scientific">Sphingomonas koreensis</name>
    <dbReference type="NCBI Taxonomy" id="93064"/>
    <lineage>
        <taxon>Bacteria</taxon>
        <taxon>Pseudomonadati</taxon>
        <taxon>Pseudomonadota</taxon>
        <taxon>Alphaproteobacteria</taxon>
        <taxon>Sphingomonadales</taxon>
        <taxon>Sphingomonadaceae</taxon>
        <taxon>Sphingomonas</taxon>
    </lineage>
</organism>
<evidence type="ECO:0000256" key="8">
    <source>
        <dbReference type="ARBA" id="ARBA00023136"/>
    </source>
</evidence>
<evidence type="ECO:0000256" key="9">
    <source>
        <dbReference type="RuleBase" id="RU364070"/>
    </source>
</evidence>
<evidence type="ECO:0000256" key="6">
    <source>
        <dbReference type="ARBA" id="ARBA00022692"/>
    </source>
</evidence>
<feature type="transmembrane region" description="Helical" evidence="9">
    <location>
        <begin position="980"/>
        <end position="1002"/>
    </location>
</feature>
<dbReference type="SUPFAM" id="SSF82866">
    <property type="entry name" value="Multidrug efflux transporter AcrB transmembrane domain"/>
    <property type="match status" value="2"/>
</dbReference>
<dbReference type="SUPFAM" id="SSF82693">
    <property type="entry name" value="Multidrug efflux transporter AcrB pore domain, PN1, PN2, PC1 and PC2 subdomains"/>
    <property type="match status" value="4"/>
</dbReference>
<keyword evidence="13" id="KW-1185">Reference proteome</keyword>
<dbReference type="RefSeq" id="WP_075152646.1">
    <property type="nucleotide sequence ID" value="NZ_CP018820.1"/>
</dbReference>
<feature type="transmembrane region" description="Helical" evidence="9">
    <location>
        <begin position="370"/>
        <end position="393"/>
    </location>
</feature>
<dbReference type="PRINTS" id="PR00702">
    <property type="entry name" value="ACRIFLAVINRP"/>
</dbReference>
<dbReference type="NCBIfam" id="NF000282">
    <property type="entry name" value="RND_permease_1"/>
    <property type="match status" value="1"/>
</dbReference>
<dbReference type="InterPro" id="IPR000731">
    <property type="entry name" value="SSD"/>
</dbReference>
<feature type="transmembrane region" description="Helical" evidence="9">
    <location>
        <begin position="343"/>
        <end position="363"/>
    </location>
</feature>
<keyword evidence="6 9" id="KW-0812">Transmembrane</keyword>
<dbReference type="Gene3D" id="3.30.2090.10">
    <property type="entry name" value="Multidrug efflux transporter AcrB TolC docking domain, DN and DC subdomains"/>
    <property type="match status" value="2"/>
</dbReference>
<dbReference type="PANTHER" id="PTHR32063:SF11">
    <property type="entry name" value="CATION OR DRUG EFFLUX SYSTEM PROTEIN"/>
    <property type="match status" value="1"/>
</dbReference>
<protein>
    <recommendedName>
        <fullName evidence="9">Efflux pump membrane transporter</fullName>
    </recommendedName>
</protein>
<dbReference type="GO" id="GO:0015562">
    <property type="term" value="F:efflux transmembrane transporter activity"/>
    <property type="evidence" value="ECO:0007669"/>
    <property type="project" value="InterPro"/>
</dbReference>
<keyword evidence="7 9" id="KW-1133">Transmembrane helix</keyword>
<dbReference type="SUPFAM" id="SSF82714">
    <property type="entry name" value="Multidrug efflux transporter AcrB TolC docking domain, DN and DC subdomains"/>
    <property type="match status" value="2"/>
</dbReference>
<proteinExistence type="inferred from homology"/>
<keyword evidence="4" id="KW-1003">Cell membrane</keyword>
<dbReference type="AlphaFoldDB" id="A0A1L6JE48"/>
<dbReference type="GO" id="GO:0042910">
    <property type="term" value="F:xenobiotic transmembrane transporter activity"/>
    <property type="evidence" value="ECO:0007669"/>
    <property type="project" value="TreeGrafter"/>
</dbReference>
<keyword evidence="3 9" id="KW-0813">Transport</keyword>
<evidence type="ECO:0000313" key="11">
    <source>
        <dbReference type="EMBL" id="APR54206.1"/>
    </source>
</evidence>
<accession>A0A1L6JE48</accession>
<dbReference type="Proteomes" id="UP000185161">
    <property type="component" value="Chromosome"/>
</dbReference>
<reference evidence="13" key="2">
    <citation type="submission" date="2016-12" db="EMBL/GenBank/DDBJ databases">
        <title>Whole genome sequencing of Sphingomonas sp. ABOJV.</title>
        <authorList>
            <person name="Conlan S."/>
            <person name="Thomas P.J."/>
            <person name="Mullikin J."/>
            <person name="Palmore T.N."/>
            <person name="Frank K.M."/>
            <person name="Segre J.A."/>
        </authorList>
    </citation>
    <scope>NUCLEOTIDE SEQUENCE [LARGE SCALE GENOMIC DNA]</scope>
    <source>
        <strain evidence="13">ABOJV</strain>
    </source>
</reference>
<dbReference type="GO" id="GO:0009636">
    <property type="term" value="P:response to toxic substance"/>
    <property type="evidence" value="ECO:0007669"/>
    <property type="project" value="UniProtKB-ARBA"/>
</dbReference>
<dbReference type="EMBL" id="QQWO01000025">
    <property type="protein sequence ID" value="RSU99201.1"/>
    <property type="molecule type" value="Genomic_DNA"/>
</dbReference>
<dbReference type="PROSITE" id="PS50156">
    <property type="entry name" value="SSD"/>
    <property type="match status" value="1"/>
</dbReference>
<dbReference type="Gene3D" id="3.30.70.1320">
    <property type="entry name" value="Multidrug efflux transporter AcrB pore domain like"/>
    <property type="match status" value="1"/>
</dbReference>
<keyword evidence="5 9" id="KW-0997">Cell inner membrane</keyword>
<keyword evidence="8 9" id="KW-0472">Membrane</keyword>
<feature type="transmembrane region" description="Helical" evidence="9">
    <location>
        <begin position="474"/>
        <end position="501"/>
    </location>
</feature>
<feature type="transmembrane region" description="Helical" evidence="9">
    <location>
        <begin position="931"/>
        <end position="955"/>
    </location>
</feature>
<evidence type="ECO:0000256" key="4">
    <source>
        <dbReference type="ARBA" id="ARBA00022475"/>
    </source>
</evidence>
<dbReference type="PANTHER" id="PTHR32063">
    <property type="match status" value="1"/>
</dbReference>
<feature type="transmembrane region" description="Helical" evidence="9">
    <location>
        <begin position="12"/>
        <end position="32"/>
    </location>
</feature>
<dbReference type="EMBL" id="CP018820">
    <property type="protein sequence ID" value="APR54206.1"/>
    <property type="molecule type" value="Genomic_DNA"/>
</dbReference>
<comment type="similarity">
    <text evidence="2 9">Belongs to the resistance-nodulation-cell division (RND) (TC 2.A.6) family.</text>
</comment>
<evidence type="ECO:0000256" key="1">
    <source>
        <dbReference type="ARBA" id="ARBA00004429"/>
    </source>
</evidence>
<dbReference type="InterPro" id="IPR001036">
    <property type="entry name" value="Acrflvin-R"/>
</dbReference>
<dbReference type="KEGG" id="skr:BRX40_18920"/>
<evidence type="ECO:0000313" key="13">
    <source>
        <dbReference type="Proteomes" id="UP000185161"/>
    </source>
</evidence>
<dbReference type="InterPro" id="IPR027463">
    <property type="entry name" value="AcrB_DN_DC_subdom"/>
</dbReference>
<feature type="transmembrane region" description="Helical" evidence="9">
    <location>
        <begin position="880"/>
        <end position="898"/>
    </location>
</feature>
<dbReference type="FunFam" id="3.30.70.1430:FF:000001">
    <property type="entry name" value="Efflux pump membrane transporter"/>
    <property type="match status" value="1"/>
</dbReference>
<evidence type="ECO:0000256" key="5">
    <source>
        <dbReference type="ARBA" id="ARBA00022519"/>
    </source>
</evidence>
<dbReference type="OrthoDB" id="9807350at2"/>